<dbReference type="EMBL" id="LQQO01000056">
    <property type="protein sequence ID" value="KZE09173.1"/>
    <property type="molecule type" value="Genomic_DNA"/>
</dbReference>
<dbReference type="RefSeq" id="WP_066693612.1">
    <property type="nucleotide sequence ID" value="NZ_CP117025.1"/>
</dbReference>
<keyword evidence="2" id="KW-1185">Reference proteome</keyword>
<gene>
    <name evidence="1" type="ORF">AVT10_06920</name>
</gene>
<name>A0ABR5Y8F6_9SPHN</name>
<dbReference type="Proteomes" id="UP000076609">
    <property type="component" value="Unassembled WGS sequence"/>
</dbReference>
<proteinExistence type="predicted"/>
<evidence type="ECO:0000313" key="1">
    <source>
        <dbReference type="EMBL" id="KZE09173.1"/>
    </source>
</evidence>
<sequence length="706" mass="77551">MCWEKTVTIRFAPARLAPEAFTITTSRDAITIRAATTRARLYAAGYLLRHLDHLTLTAPPYVTEAPAMAIRGTQIGYRAKNNSYDAWDVPMLTRRIEDFALLGGNRIQFVAPVSDDAATSPLSPLPATETLIAVASATRRLGLDVALFYPLLRDYGKPGSADAEVADFTALAAKLPALDALYIPGGDPGHTAPDRLFPLAQRIATALRQRFAKAEVLLSTQGFDAAGLDAFHAQLAKNPRWLSAIFVGPQTRDGIEAHRARIAGRYPIETYPDTAHTMHAQFPIPDWHPAFALTQGREPVNPRPAATTRIFAYLAPATRGFVTYSEGVNDDWNVTQWFRLGWHPATPASDIAADYARMFIGDMAFVAVPEALEGNWRGDPSANAGIDATARLVADLRPAPWADWRIDLYRYRATYDALVRHRLIAAKANESEARWTLRQAPAIGAEATVAAARFAYARPEPAIVAPLRADLTAIADRLWTRARMQLSVPRYGASHWERGANLDRADIQLNDRTVVEAEMAEALTRPDAAARLYAIGDPWRTRDMALYDDLGDPTAEPHLVRGPGFDADPQSMESAIDGVADHIPDQGWRMADLSYAEGLYETPVRLRYTGLERGRRYRLIARWAGEDYALPMRLTGGGVELHGFRARQGDRETVETAIPPSLTADGALTLEWHRPPGIGGGGRGHQIAQTWLIPEPFAPTDPGAEQ</sequence>
<accession>A0ABR5Y8F6</accession>
<comment type="caution">
    <text evidence="1">The sequence shown here is derived from an EMBL/GenBank/DDBJ whole genome shotgun (WGS) entry which is preliminary data.</text>
</comment>
<organism evidence="1 2">
    <name type="scientific">Sphingomonas hankookensis</name>
    <dbReference type="NCBI Taxonomy" id="563996"/>
    <lineage>
        <taxon>Bacteria</taxon>
        <taxon>Pseudomonadati</taxon>
        <taxon>Pseudomonadota</taxon>
        <taxon>Alphaproteobacteria</taxon>
        <taxon>Sphingomonadales</taxon>
        <taxon>Sphingomonadaceae</taxon>
        <taxon>Sphingomonas</taxon>
    </lineage>
</organism>
<protein>
    <submittedName>
        <fullName evidence="1">Uncharacterized protein</fullName>
    </submittedName>
</protein>
<evidence type="ECO:0000313" key="2">
    <source>
        <dbReference type="Proteomes" id="UP000076609"/>
    </source>
</evidence>
<reference evidence="2" key="1">
    <citation type="submission" date="2016-01" db="EMBL/GenBank/DDBJ databases">
        <title>Draft genome of Chromobacterium sp. F49.</title>
        <authorList>
            <person name="Hong K.W."/>
        </authorList>
    </citation>
    <scope>NUCLEOTIDE SEQUENCE [LARGE SCALE GENOMIC DNA]</scope>
    <source>
        <strain evidence="2">CN3</strain>
    </source>
</reference>